<dbReference type="InterPro" id="IPR029000">
    <property type="entry name" value="Cyclophilin-like_dom_sf"/>
</dbReference>
<name>A0A9D2ILU3_9BACT</name>
<evidence type="ECO:0000313" key="2">
    <source>
        <dbReference type="EMBL" id="HIZ14927.1"/>
    </source>
</evidence>
<accession>A0A9D2ILU3</accession>
<dbReference type="AlphaFoldDB" id="A0A9D2ILU3"/>
<evidence type="ECO:0000313" key="3">
    <source>
        <dbReference type="Proteomes" id="UP000824014"/>
    </source>
</evidence>
<feature type="domain" description="Cyclophilin-like" evidence="1">
    <location>
        <begin position="47"/>
        <end position="152"/>
    </location>
</feature>
<dbReference type="SUPFAM" id="SSF50891">
    <property type="entry name" value="Cyclophilin-like"/>
    <property type="match status" value="1"/>
</dbReference>
<dbReference type="InterPro" id="IPR041183">
    <property type="entry name" value="Cyclophilin-like"/>
</dbReference>
<dbReference type="Pfam" id="PF18050">
    <property type="entry name" value="Cyclophil_like2"/>
    <property type="match status" value="1"/>
</dbReference>
<organism evidence="2 3">
    <name type="scientific">Candidatus Tidjanibacter faecipullorum</name>
    <dbReference type="NCBI Taxonomy" id="2838766"/>
    <lineage>
        <taxon>Bacteria</taxon>
        <taxon>Pseudomonadati</taxon>
        <taxon>Bacteroidota</taxon>
        <taxon>Bacteroidia</taxon>
        <taxon>Bacteroidales</taxon>
        <taxon>Rikenellaceae</taxon>
        <taxon>Tidjanibacter</taxon>
    </lineage>
</organism>
<comment type="caution">
    <text evidence="2">The sequence shown here is derived from an EMBL/GenBank/DDBJ whole genome shotgun (WGS) entry which is preliminary data.</text>
</comment>
<sequence length="156" mass="16602">MLPLLSCSLWAAAACTDGGRTVPSGGGEETLPGGDGWRQVVLRVGAEETAFALTLTDTEAARAFAARLPLTLEMTELNGNEKYARLDEPLPTASAVPDRIRTGDLMLWGDDTVVLFYDTFATSYSYTRLGAVEEADTLARALGRGGVRVTFEPAGE</sequence>
<reference evidence="2" key="1">
    <citation type="journal article" date="2021" name="PeerJ">
        <title>Extensive microbial diversity within the chicken gut microbiome revealed by metagenomics and culture.</title>
        <authorList>
            <person name="Gilroy R."/>
            <person name="Ravi A."/>
            <person name="Getino M."/>
            <person name="Pursley I."/>
            <person name="Horton D.L."/>
            <person name="Alikhan N.F."/>
            <person name="Baker D."/>
            <person name="Gharbi K."/>
            <person name="Hall N."/>
            <person name="Watson M."/>
            <person name="Adriaenssens E.M."/>
            <person name="Foster-Nyarko E."/>
            <person name="Jarju S."/>
            <person name="Secka A."/>
            <person name="Antonio M."/>
            <person name="Oren A."/>
            <person name="Chaudhuri R.R."/>
            <person name="La Ragione R."/>
            <person name="Hildebrand F."/>
            <person name="Pallen M.J."/>
        </authorList>
    </citation>
    <scope>NUCLEOTIDE SEQUENCE</scope>
    <source>
        <strain evidence="2">ChiHjej11B10-19426</strain>
    </source>
</reference>
<dbReference type="Gene3D" id="2.40.100.20">
    <property type="match status" value="1"/>
</dbReference>
<proteinExistence type="predicted"/>
<reference evidence="2" key="2">
    <citation type="submission" date="2021-04" db="EMBL/GenBank/DDBJ databases">
        <authorList>
            <person name="Gilroy R."/>
        </authorList>
    </citation>
    <scope>NUCLEOTIDE SEQUENCE</scope>
    <source>
        <strain evidence="2">ChiHjej11B10-19426</strain>
    </source>
</reference>
<dbReference type="EMBL" id="DXCC01000008">
    <property type="protein sequence ID" value="HIZ14927.1"/>
    <property type="molecule type" value="Genomic_DNA"/>
</dbReference>
<evidence type="ECO:0000259" key="1">
    <source>
        <dbReference type="Pfam" id="PF18050"/>
    </source>
</evidence>
<dbReference type="Proteomes" id="UP000824014">
    <property type="component" value="Unassembled WGS sequence"/>
</dbReference>
<gene>
    <name evidence="2" type="ORF">H9816_03320</name>
</gene>
<protein>
    <recommendedName>
        <fullName evidence="1">Cyclophilin-like domain-containing protein</fullName>
    </recommendedName>
</protein>